<dbReference type="EMBL" id="VSRR010123615">
    <property type="protein sequence ID" value="MPD00598.1"/>
    <property type="molecule type" value="Genomic_DNA"/>
</dbReference>
<evidence type="ECO:0000313" key="1">
    <source>
        <dbReference type="EMBL" id="MPD00598.1"/>
    </source>
</evidence>
<sequence>MVYYCLPLKGVVSQAPARSGCDNMVSNGMPISSMVNVCISGSFCPATQHLHLARQSILSECHELTWLLL</sequence>
<keyword evidence="2" id="KW-1185">Reference proteome</keyword>
<comment type="caution">
    <text evidence="1">The sequence shown here is derived from an EMBL/GenBank/DDBJ whole genome shotgun (WGS) entry which is preliminary data.</text>
</comment>
<accession>A0A5B7K5P4</accession>
<reference evidence="1 2" key="1">
    <citation type="submission" date="2019-05" db="EMBL/GenBank/DDBJ databases">
        <title>Another draft genome of Portunus trituberculatus and its Hox gene families provides insights of decapod evolution.</title>
        <authorList>
            <person name="Jeong J.-H."/>
            <person name="Song I."/>
            <person name="Kim S."/>
            <person name="Choi T."/>
            <person name="Kim D."/>
            <person name="Ryu S."/>
            <person name="Kim W."/>
        </authorList>
    </citation>
    <scope>NUCLEOTIDE SEQUENCE [LARGE SCALE GENOMIC DNA]</scope>
    <source>
        <tissue evidence="1">Muscle</tissue>
    </source>
</reference>
<dbReference type="AlphaFoldDB" id="A0A5B7K5P4"/>
<gene>
    <name evidence="1" type="ORF">E2C01_096080</name>
</gene>
<protein>
    <submittedName>
        <fullName evidence="1">Uncharacterized protein</fullName>
    </submittedName>
</protein>
<proteinExistence type="predicted"/>
<evidence type="ECO:0000313" key="2">
    <source>
        <dbReference type="Proteomes" id="UP000324222"/>
    </source>
</evidence>
<dbReference type="Proteomes" id="UP000324222">
    <property type="component" value="Unassembled WGS sequence"/>
</dbReference>
<organism evidence="1 2">
    <name type="scientific">Portunus trituberculatus</name>
    <name type="common">Swimming crab</name>
    <name type="synonym">Neptunus trituberculatus</name>
    <dbReference type="NCBI Taxonomy" id="210409"/>
    <lineage>
        <taxon>Eukaryota</taxon>
        <taxon>Metazoa</taxon>
        <taxon>Ecdysozoa</taxon>
        <taxon>Arthropoda</taxon>
        <taxon>Crustacea</taxon>
        <taxon>Multicrustacea</taxon>
        <taxon>Malacostraca</taxon>
        <taxon>Eumalacostraca</taxon>
        <taxon>Eucarida</taxon>
        <taxon>Decapoda</taxon>
        <taxon>Pleocyemata</taxon>
        <taxon>Brachyura</taxon>
        <taxon>Eubrachyura</taxon>
        <taxon>Portunoidea</taxon>
        <taxon>Portunidae</taxon>
        <taxon>Portuninae</taxon>
        <taxon>Portunus</taxon>
    </lineage>
</organism>
<name>A0A5B7K5P4_PORTR</name>